<keyword evidence="3" id="KW-0813">Transport</keyword>
<dbReference type="GO" id="GO:0022857">
    <property type="term" value="F:transmembrane transporter activity"/>
    <property type="evidence" value="ECO:0007669"/>
    <property type="project" value="InterPro"/>
</dbReference>
<feature type="transmembrane region" description="Helical" evidence="7">
    <location>
        <begin position="76"/>
        <end position="94"/>
    </location>
</feature>
<feature type="transmembrane region" description="Helical" evidence="7">
    <location>
        <begin position="348"/>
        <end position="367"/>
    </location>
</feature>
<dbReference type="AlphaFoldDB" id="A0A150X619"/>
<sequence>MNNKAVKLSLYINYFVFAILLNSVGIVILKSQNVYGVDEVDASSLEAFKDFSIMFTSFLIASFLPRIGYKKGMLGALLLVTLGCILMYFGNSFWSAKLLFMLVGIGFGVVKVSVYSAIGLVTENEREHNSLMSSIEGVFMFGIALAYFLFPAFNSEADPNAWLNVYWLLAGLTLAAFFLLTRAKFDQSYDAPGAGLKEDFLEMVKLIARLLVIVFVLSAFLFVMMEQGIMTWLPTFNQKVMNLPENVAIMMSSVLMISLGIGRLAAGQLTKRFSWVSVLTVCILAAMAIVLFILPKAVNANIEAVETLADVPAIGYAFPLVGLFIAPIYPLLNSVVLSALPKKLHSPMSGLIIIFSALGGTLGSRIIGYLFRELGADQAFSYTLVPMVLLLIVIFVLKRLTDKAGAVQQA</sequence>
<evidence type="ECO:0000256" key="5">
    <source>
        <dbReference type="ARBA" id="ARBA00022989"/>
    </source>
</evidence>
<keyword evidence="10" id="KW-1185">Reference proteome</keyword>
<comment type="subcellular location">
    <subcellularLocation>
        <location evidence="1">Endomembrane system</location>
        <topology evidence="1">Multi-pass membrane protein</topology>
    </subcellularLocation>
</comment>
<evidence type="ECO:0000256" key="1">
    <source>
        <dbReference type="ARBA" id="ARBA00004127"/>
    </source>
</evidence>
<dbReference type="Gene3D" id="1.20.1250.20">
    <property type="entry name" value="MFS general substrate transporter like domains"/>
    <property type="match status" value="1"/>
</dbReference>
<dbReference type="OrthoDB" id="6395826at2"/>
<feature type="transmembrane region" description="Helical" evidence="7">
    <location>
        <begin position="100"/>
        <end position="122"/>
    </location>
</feature>
<evidence type="ECO:0000313" key="10">
    <source>
        <dbReference type="Proteomes" id="UP000075606"/>
    </source>
</evidence>
<keyword evidence="6 7" id="KW-0472">Membrane</keyword>
<gene>
    <name evidence="9" type="ORF">AWW68_16200</name>
</gene>
<feature type="transmembrane region" description="Helical" evidence="7">
    <location>
        <begin position="12"/>
        <end position="31"/>
    </location>
</feature>
<dbReference type="Proteomes" id="UP000075606">
    <property type="component" value="Unassembled WGS sequence"/>
</dbReference>
<dbReference type="InterPro" id="IPR036259">
    <property type="entry name" value="MFS_trans_sf"/>
</dbReference>
<evidence type="ECO:0000256" key="3">
    <source>
        <dbReference type="ARBA" id="ARBA00022448"/>
    </source>
</evidence>
<dbReference type="PANTHER" id="PTHR23514">
    <property type="entry name" value="BYPASS OF STOP CODON PROTEIN 6"/>
    <property type="match status" value="1"/>
</dbReference>
<feature type="transmembrane region" description="Helical" evidence="7">
    <location>
        <begin position="247"/>
        <end position="266"/>
    </location>
</feature>
<dbReference type="Pfam" id="PF07690">
    <property type="entry name" value="MFS_1"/>
    <property type="match status" value="1"/>
</dbReference>
<dbReference type="SUPFAM" id="SSF103473">
    <property type="entry name" value="MFS general substrate transporter"/>
    <property type="match status" value="1"/>
</dbReference>
<evidence type="ECO:0000256" key="4">
    <source>
        <dbReference type="ARBA" id="ARBA00022692"/>
    </source>
</evidence>
<protein>
    <submittedName>
        <fullName evidence="9">MFS transporter</fullName>
    </submittedName>
</protein>
<dbReference type="InterPro" id="IPR020846">
    <property type="entry name" value="MFS_dom"/>
</dbReference>
<dbReference type="InterPro" id="IPR051788">
    <property type="entry name" value="MFS_Transporter"/>
</dbReference>
<keyword evidence="4 7" id="KW-0812">Transmembrane</keyword>
<comment type="similarity">
    <text evidence="2">Belongs to the major facilitator superfamily.</text>
</comment>
<feature type="transmembrane region" description="Helical" evidence="7">
    <location>
        <begin position="273"/>
        <end position="294"/>
    </location>
</feature>
<feature type="transmembrane region" description="Helical" evidence="7">
    <location>
        <begin position="314"/>
        <end position="336"/>
    </location>
</feature>
<dbReference type="RefSeq" id="WP_068223814.1">
    <property type="nucleotide sequence ID" value="NZ_CP139724.1"/>
</dbReference>
<organism evidence="9 10">
    <name type="scientific">Roseivirga spongicola</name>
    <dbReference type="NCBI Taxonomy" id="333140"/>
    <lineage>
        <taxon>Bacteria</taxon>
        <taxon>Pseudomonadati</taxon>
        <taxon>Bacteroidota</taxon>
        <taxon>Cytophagia</taxon>
        <taxon>Cytophagales</taxon>
        <taxon>Roseivirgaceae</taxon>
        <taxon>Roseivirga</taxon>
    </lineage>
</organism>
<dbReference type="GO" id="GO:0012505">
    <property type="term" value="C:endomembrane system"/>
    <property type="evidence" value="ECO:0007669"/>
    <property type="project" value="UniProtKB-SubCell"/>
</dbReference>
<feature type="transmembrane region" description="Helical" evidence="7">
    <location>
        <begin position="51"/>
        <end position="69"/>
    </location>
</feature>
<evidence type="ECO:0000259" key="8">
    <source>
        <dbReference type="PROSITE" id="PS50850"/>
    </source>
</evidence>
<comment type="caution">
    <text evidence="9">The sequence shown here is derived from an EMBL/GenBank/DDBJ whole genome shotgun (WGS) entry which is preliminary data.</text>
</comment>
<dbReference type="EMBL" id="LRPC01000028">
    <property type="protein sequence ID" value="KYG74189.1"/>
    <property type="molecule type" value="Genomic_DNA"/>
</dbReference>
<feature type="transmembrane region" description="Helical" evidence="7">
    <location>
        <begin position="134"/>
        <end position="153"/>
    </location>
</feature>
<keyword evidence="5 7" id="KW-1133">Transmembrane helix</keyword>
<proteinExistence type="inferred from homology"/>
<feature type="transmembrane region" description="Helical" evidence="7">
    <location>
        <begin position="165"/>
        <end position="185"/>
    </location>
</feature>
<dbReference type="GO" id="GO:0016020">
    <property type="term" value="C:membrane"/>
    <property type="evidence" value="ECO:0007669"/>
    <property type="project" value="TreeGrafter"/>
</dbReference>
<evidence type="ECO:0000313" key="9">
    <source>
        <dbReference type="EMBL" id="KYG74189.1"/>
    </source>
</evidence>
<dbReference type="PROSITE" id="PS50850">
    <property type="entry name" value="MFS"/>
    <property type="match status" value="1"/>
</dbReference>
<reference evidence="9 10" key="1">
    <citation type="submission" date="2016-01" db="EMBL/GenBank/DDBJ databases">
        <title>Genome sequencing of Roseivirga spongicola UST030701-084.</title>
        <authorList>
            <person name="Selvaratnam C."/>
            <person name="Thevarajoo S."/>
            <person name="Goh K.M."/>
            <person name="Ee R."/>
            <person name="Chan K.-G."/>
            <person name="Chong C.S."/>
        </authorList>
    </citation>
    <scope>NUCLEOTIDE SEQUENCE [LARGE SCALE GENOMIC DNA]</scope>
    <source>
        <strain evidence="9 10">UST030701-084</strain>
    </source>
</reference>
<evidence type="ECO:0000256" key="2">
    <source>
        <dbReference type="ARBA" id="ARBA00008335"/>
    </source>
</evidence>
<feature type="domain" description="Major facilitator superfamily (MFS) profile" evidence="8">
    <location>
        <begin position="6"/>
        <end position="402"/>
    </location>
</feature>
<dbReference type="InterPro" id="IPR011701">
    <property type="entry name" value="MFS"/>
</dbReference>
<feature type="transmembrane region" description="Helical" evidence="7">
    <location>
        <begin position="206"/>
        <end position="225"/>
    </location>
</feature>
<feature type="transmembrane region" description="Helical" evidence="7">
    <location>
        <begin position="379"/>
        <end position="397"/>
    </location>
</feature>
<dbReference type="PANTHER" id="PTHR23514:SF3">
    <property type="entry name" value="BYPASS OF STOP CODON PROTEIN 6"/>
    <property type="match status" value="1"/>
</dbReference>
<accession>A0A150X619</accession>
<evidence type="ECO:0000256" key="7">
    <source>
        <dbReference type="SAM" id="Phobius"/>
    </source>
</evidence>
<dbReference type="STRING" id="333140.AWW68_16200"/>
<name>A0A150X619_9BACT</name>
<evidence type="ECO:0000256" key="6">
    <source>
        <dbReference type="ARBA" id="ARBA00023136"/>
    </source>
</evidence>